<dbReference type="AlphaFoldDB" id="A0A8K0I030"/>
<proteinExistence type="predicted"/>
<feature type="compositionally biased region" description="Acidic residues" evidence="1">
    <location>
        <begin position="67"/>
        <end position="114"/>
    </location>
</feature>
<feature type="region of interest" description="Disordered" evidence="1">
    <location>
        <begin position="173"/>
        <end position="192"/>
    </location>
</feature>
<feature type="compositionally biased region" description="Basic and acidic residues" evidence="1">
    <location>
        <begin position="115"/>
        <end position="129"/>
    </location>
</feature>
<keyword evidence="3" id="KW-1185">Reference proteome</keyword>
<gene>
    <name evidence="2" type="ORF">COCNU_02G009710</name>
</gene>
<reference evidence="2" key="2">
    <citation type="submission" date="2019-07" db="EMBL/GenBank/DDBJ databases">
        <authorList>
            <person name="Yang Y."/>
            <person name="Bocs S."/>
            <person name="Baudouin L."/>
        </authorList>
    </citation>
    <scope>NUCLEOTIDE SEQUENCE</scope>
    <source>
        <tissue evidence="2">Spear leaf of Hainan Tall coconut</tissue>
    </source>
</reference>
<dbReference type="OrthoDB" id="2019803at2759"/>
<sequence>MEFWDDESDSEDDLQIGQKSNGKLDAKGEQGKSATAKVGNKVDASAAKPKAKMEESVKADKLKAAEDVEDDDDEDDEEDEEDGSDEISDEDEDMAEALGDSDDEDEDEDSEEEDKVTPKKAETGKKRAADSASKTPGLEKKAKIEKTDATQEGSLPTIHRLYCQIQPGIGRSTHSGSFTGTSTFSTSSGGGSGVIQLVDALG</sequence>
<evidence type="ECO:0000256" key="1">
    <source>
        <dbReference type="SAM" id="MobiDB-lite"/>
    </source>
</evidence>
<feature type="region of interest" description="Disordered" evidence="1">
    <location>
        <begin position="1"/>
        <end position="157"/>
    </location>
</feature>
<feature type="compositionally biased region" description="Basic and acidic residues" evidence="1">
    <location>
        <begin position="137"/>
        <end position="149"/>
    </location>
</feature>
<feature type="compositionally biased region" description="Basic and acidic residues" evidence="1">
    <location>
        <begin position="51"/>
        <end position="66"/>
    </location>
</feature>
<name>A0A8K0I030_COCNU</name>
<accession>A0A8K0I030</accession>
<comment type="caution">
    <text evidence="2">The sequence shown here is derived from an EMBL/GenBank/DDBJ whole genome shotgun (WGS) entry which is preliminary data.</text>
</comment>
<organism evidence="2 3">
    <name type="scientific">Cocos nucifera</name>
    <name type="common">Coconut palm</name>
    <dbReference type="NCBI Taxonomy" id="13894"/>
    <lineage>
        <taxon>Eukaryota</taxon>
        <taxon>Viridiplantae</taxon>
        <taxon>Streptophyta</taxon>
        <taxon>Embryophyta</taxon>
        <taxon>Tracheophyta</taxon>
        <taxon>Spermatophyta</taxon>
        <taxon>Magnoliopsida</taxon>
        <taxon>Liliopsida</taxon>
        <taxon>Arecaceae</taxon>
        <taxon>Arecoideae</taxon>
        <taxon>Cocoseae</taxon>
        <taxon>Attaleinae</taxon>
        <taxon>Cocos</taxon>
    </lineage>
</organism>
<dbReference type="Proteomes" id="UP000797356">
    <property type="component" value="Chromosome 2"/>
</dbReference>
<feature type="compositionally biased region" description="Acidic residues" evidence="1">
    <location>
        <begin position="1"/>
        <end position="14"/>
    </location>
</feature>
<dbReference type="EMBL" id="CM017873">
    <property type="protein sequence ID" value="KAG1331003.1"/>
    <property type="molecule type" value="Genomic_DNA"/>
</dbReference>
<evidence type="ECO:0000313" key="2">
    <source>
        <dbReference type="EMBL" id="KAG1331003.1"/>
    </source>
</evidence>
<protein>
    <submittedName>
        <fullName evidence="2">Uncharacterized protein</fullName>
    </submittedName>
</protein>
<feature type="compositionally biased region" description="Low complexity" evidence="1">
    <location>
        <begin position="173"/>
        <end position="187"/>
    </location>
</feature>
<evidence type="ECO:0000313" key="3">
    <source>
        <dbReference type="Proteomes" id="UP000797356"/>
    </source>
</evidence>
<reference evidence="2" key="1">
    <citation type="journal article" date="2017" name="Gigascience">
        <title>The genome draft of coconut (Cocos nucifera).</title>
        <authorList>
            <person name="Xiao Y."/>
            <person name="Xu P."/>
            <person name="Fan H."/>
            <person name="Baudouin L."/>
            <person name="Xia W."/>
            <person name="Bocs S."/>
            <person name="Xu J."/>
            <person name="Li Q."/>
            <person name="Guo A."/>
            <person name="Zhou L."/>
            <person name="Li J."/>
            <person name="Wu Y."/>
            <person name="Ma Z."/>
            <person name="Armero A."/>
            <person name="Issali A.E."/>
            <person name="Liu N."/>
            <person name="Peng M."/>
            <person name="Yang Y."/>
        </authorList>
    </citation>
    <scope>NUCLEOTIDE SEQUENCE</scope>
    <source>
        <tissue evidence="2">Spear leaf of Hainan Tall coconut</tissue>
    </source>
</reference>